<feature type="compositionally biased region" description="Low complexity" evidence="1">
    <location>
        <begin position="31"/>
        <end position="55"/>
    </location>
</feature>
<organism evidence="2 3">
    <name type="scientific">Kitasatospora phosalacinea</name>
    <dbReference type="NCBI Taxonomy" id="2065"/>
    <lineage>
        <taxon>Bacteria</taxon>
        <taxon>Bacillati</taxon>
        <taxon>Actinomycetota</taxon>
        <taxon>Actinomycetes</taxon>
        <taxon>Kitasatosporales</taxon>
        <taxon>Streptomycetaceae</taxon>
        <taxon>Kitasatospora</taxon>
    </lineage>
</organism>
<evidence type="ECO:0000256" key="1">
    <source>
        <dbReference type="SAM" id="MobiDB-lite"/>
    </source>
</evidence>
<sequence>MARIHHQQQRLRRHPPVQAALHRLARRLARRPAAARPDDALPALPQAAPAEPAALGPDGETDWWTWPEHLTVHPLLLAAEQDADAACVRLQGIADKQ</sequence>
<dbReference type="EMBL" id="BSSA01000027">
    <property type="protein sequence ID" value="GLW73675.1"/>
    <property type="molecule type" value="Genomic_DNA"/>
</dbReference>
<protein>
    <submittedName>
        <fullName evidence="2">Uncharacterized protein</fullName>
    </submittedName>
</protein>
<accession>A0A9W6QC17</accession>
<name>A0A9W6QC17_9ACTN</name>
<evidence type="ECO:0000313" key="2">
    <source>
        <dbReference type="EMBL" id="GLW73675.1"/>
    </source>
</evidence>
<feature type="region of interest" description="Disordered" evidence="1">
    <location>
        <begin position="29"/>
        <end position="63"/>
    </location>
</feature>
<reference evidence="2" key="1">
    <citation type="submission" date="2023-02" db="EMBL/GenBank/DDBJ databases">
        <title>Kitasatospora phosalacinea NBRC 14627.</title>
        <authorList>
            <person name="Ichikawa N."/>
            <person name="Sato H."/>
            <person name="Tonouchi N."/>
        </authorList>
    </citation>
    <scope>NUCLEOTIDE SEQUENCE</scope>
    <source>
        <strain evidence="2">NBRC 14627</strain>
    </source>
</reference>
<evidence type="ECO:0000313" key="3">
    <source>
        <dbReference type="Proteomes" id="UP001165041"/>
    </source>
</evidence>
<dbReference type="Proteomes" id="UP001165041">
    <property type="component" value="Unassembled WGS sequence"/>
</dbReference>
<dbReference type="AlphaFoldDB" id="A0A9W6QC17"/>
<proteinExistence type="predicted"/>
<comment type="caution">
    <text evidence="2">The sequence shown here is derived from an EMBL/GenBank/DDBJ whole genome shotgun (WGS) entry which is preliminary data.</text>
</comment>
<gene>
    <name evidence="2" type="ORF">Kpho02_59740</name>
</gene>